<feature type="domain" description="FecR protein" evidence="2">
    <location>
        <begin position="185"/>
        <end position="274"/>
    </location>
</feature>
<dbReference type="GO" id="GO:0016989">
    <property type="term" value="F:sigma factor antagonist activity"/>
    <property type="evidence" value="ECO:0007669"/>
    <property type="project" value="TreeGrafter"/>
</dbReference>
<evidence type="ECO:0008006" key="6">
    <source>
        <dbReference type="Google" id="ProtNLM"/>
    </source>
</evidence>
<feature type="transmembrane region" description="Helical" evidence="1">
    <location>
        <begin position="86"/>
        <end position="106"/>
    </location>
</feature>
<dbReference type="Pfam" id="PF04773">
    <property type="entry name" value="FecR"/>
    <property type="match status" value="1"/>
</dbReference>
<keyword evidence="1" id="KW-0472">Membrane</keyword>
<dbReference type="InterPro" id="IPR006860">
    <property type="entry name" value="FecR"/>
</dbReference>
<feature type="domain" description="Protein FecR C-terminal" evidence="3">
    <location>
        <begin position="321"/>
        <end position="387"/>
    </location>
</feature>
<keyword evidence="1" id="KW-1133">Transmembrane helix</keyword>
<dbReference type="PANTHER" id="PTHR30273">
    <property type="entry name" value="PERIPLASMIC SIGNAL SENSOR AND SIGMA FACTOR ACTIVATOR FECR-RELATED"/>
    <property type="match status" value="1"/>
</dbReference>
<dbReference type="AlphaFoldDB" id="A0A401LVL8"/>
<dbReference type="Gene3D" id="2.60.120.1440">
    <property type="match status" value="1"/>
</dbReference>
<gene>
    <name evidence="4" type="ORF">KGMB02408_25040</name>
</gene>
<evidence type="ECO:0000313" key="4">
    <source>
        <dbReference type="EMBL" id="GCB35559.1"/>
    </source>
</evidence>
<keyword evidence="5" id="KW-1185">Reference proteome</keyword>
<organism evidence="4 5">
    <name type="scientific">Bacteroides faecalis</name>
    <dbReference type="NCBI Taxonomy" id="2447885"/>
    <lineage>
        <taxon>Bacteria</taxon>
        <taxon>Pseudomonadati</taxon>
        <taxon>Bacteroidota</taxon>
        <taxon>Bacteroidia</taxon>
        <taxon>Bacteroidales</taxon>
        <taxon>Bacteroidaceae</taxon>
        <taxon>Bacteroides</taxon>
    </lineage>
</organism>
<evidence type="ECO:0000313" key="5">
    <source>
        <dbReference type="Proteomes" id="UP000288079"/>
    </source>
</evidence>
<name>A0A401LVL8_9BACE</name>
<sequence>MKAEIEPIIVSFLEGNITPAEKEELSLWLKESEENQKLFLSFYDSWSLSQQTEFNPEEALKKTKILLKQRNLEIKYHPIIRSYRRMFLYAGGFVASLIIVIGIWYITNSYNSSLTNIRQFASNSPENIKDLSDIQLILSEKQKIELNNKKPTISYSNKKNIRINEDKIIDKKNVASYNQLVVPYGKKSILALEDGTKIWINAGSRLVYPVRFDDKQREIFIDGEIYLEVAYDKDKPFIVKTKNINVRVLGTKFNVSAYEVENQTTVVLASGSVRVTPENKSEIFSGKELVPNEMYLLSANHSESVKVIDTSKYISWIYGIYVCENETIAQLILQLEKFYGKKITCQPEISSLRCSGKLDLEKDLDSLLNGLAETLPIQYRFQEDGTYYLTKAEN</sequence>
<protein>
    <recommendedName>
        <fullName evidence="6">Anti-sigma factor</fullName>
    </recommendedName>
</protein>
<dbReference type="InterPro" id="IPR012373">
    <property type="entry name" value="Ferrdict_sens_TM"/>
</dbReference>
<proteinExistence type="predicted"/>
<reference evidence="4 5" key="1">
    <citation type="submission" date="2018-10" db="EMBL/GenBank/DDBJ databases">
        <title>Draft Genome Sequence of Bacteroides sp. KCTC 15687.</title>
        <authorList>
            <person name="Yu S.Y."/>
            <person name="Kim J.S."/>
            <person name="Oh B.S."/>
            <person name="Park S.H."/>
            <person name="Kang S.W."/>
            <person name="Park J.E."/>
            <person name="Choi S.H."/>
            <person name="Han K.I."/>
            <person name="Lee K.C."/>
            <person name="Eom M.K."/>
            <person name="Suh M.K."/>
            <person name="Lee D.H."/>
            <person name="Yoon H."/>
            <person name="Kim B."/>
            <person name="Yang S.J."/>
            <person name="Lee J.S."/>
            <person name="Lee J.H."/>
        </authorList>
    </citation>
    <scope>NUCLEOTIDE SEQUENCE [LARGE SCALE GENOMIC DNA]</scope>
    <source>
        <strain evidence="4 5">KCTC 15687</strain>
    </source>
</reference>
<evidence type="ECO:0000259" key="3">
    <source>
        <dbReference type="Pfam" id="PF16344"/>
    </source>
</evidence>
<dbReference type="EMBL" id="BHWB01000006">
    <property type="protein sequence ID" value="GCB35559.1"/>
    <property type="molecule type" value="Genomic_DNA"/>
</dbReference>
<dbReference type="PANTHER" id="PTHR30273:SF2">
    <property type="entry name" value="PROTEIN FECR"/>
    <property type="match status" value="1"/>
</dbReference>
<dbReference type="Gene3D" id="3.55.50.30">
    <property type="match status" value="1"/>
</dbReference>
<dbReference type="Pfam" id="PF16344">
    <property type="entry name" value="FecR_C"/>
    <property type="match status" value="1"/>
</dbReference>
<evidence type="ECO:0000256" key="1">
    <source>
        <dbReference type="SAM" id="Phobius"/>
    </source>
</evidence>
<dbReference type="FunFam" id="2.60.120.1440:FF:000001">
    <property type="entry name" value="Putative anti-sigma factor"/>
    <property type="match status" value="1"/>
</dbReference>
<dbReference type="InterPro" id="IPR032508">
    <property type="entry name" value="FecR_C"/>
</dbReference>
<dbReference type="Proteomes" id="UP000288079">
    <property type="component" value="Unassembled WGS sequence"/>
</dbReference>
<dbReference type="RefSeq" id="WP_125041460.1">
    <property type="nucleotide sequence ID" value="NZ_BHWB01000006.1"/>
</dbReference>
<keyword evidence="1" id="KW-0812">Transmembrane</keyword>
<comment type="caution">
    <text evidence="4">The sequence shown here is derived from an EMBL/GenBank/DDBJ whole genome shotgun (WGS) entry which is preliminary data.</text>
</comment>
<dbReference type="OrthoDB" id="1123467at2"/>
<evidence type="ECO:0000259" key="2">
    <source>
        <dbReference type="Pfam" id="PF04773"/>
    </source>
</evidence>
<accession>A0A401LVL8</accession>